<dbReference type="EMBL" id="QSAQ01000118">
    <property type="protein sequence ID" value="RGW61937.1"/>
    <property type="molecule type" value="Genomic_DNA"/>
</dbReference>
<evidence type="ECO:0000313" key="1">
    <source>
        <dbReference type="EMBL" id="RGW61937.1"/>
    </source>
</evidence>
<feature type="non-terminal residue" evidence="1">
    <location>
        <position position="38"/>
    </location>
</feature>
<evidence type="ECO:0000313" key="2">
    <source>
        <dbReference type="Proteomes" id="UP000286077"/>
    </source>
</evidence>
<proteinExistence type="predicted"/>
<organism evidence="1 2">
    <name type="scientific">Segatella copri</name>
    <dbReference type="NCBI Taxonomy" id="165179"/>
    <lineage>
        <taxon>Bacteria</taxon>
        <taxon>Pseudomonadati</taxon>
        <taxon>Bacteroidota</taxon>
        <taxon>Bacteroidia</taxon>
        <taxon>Bacteroidales</taxon>
        <taxon>Prevotellaceae</taxon>
        <taxon>Segatella</taxon>
    </lineage>
</organism>
<gene>
    <name evidence="1" type="ORF">DWV60_16660</name>
</gene>
<name>A0AA92W6U7_9BACT</name>
<protein>
    <submittedName>
        <fullName evidence="1">Nucleotide-binding protein</fullName>
    </submittedName>
</protein>
<dbReference type="Proteomes" id="UP000286077">
    <property type="component" value="Unassembled WGS sequence"/>
</dbReference>
<dbReference type="AlphaFoldDB" id="A0AA92W6U7"/>
<comment type="caution">
    <text evidence="1">The sequence shown here is derived from an EMBL/GenBank/DDBJ whole genome shotgun (WGS) entry which is preliminary data.</text>
</comment>
<sequence>MRKIVLDTNCLLMSLPRISPYRKIWDDFLKGKLTLCVT</sequence>
<reference evidence="1 2" key="1">
    <citation type="submission" date="2018-08" db="EMBL/GenBank/DDBJ databases">
        <title>A genome reference for cultivated species of the human gut microbiota.</title>
        <authorList>
            <person name="Zou Y."/>
            <person name="Xue W."/>
            <person name="Luo G."/>
        </authorList>
    </citation>
    <scope>NUCLEOTIDE SEQUENCE [LARGE SCALE GENOMIC DNA]</scope>
    <source>
        <strain evidence="1 2">AF11-14</strain>
    </source>
</reference>
<accession>A0AA92W6U7</accession>